<gene>
    <name evidence="2" type="ORF">VNI00_015583</name>
</gene>
<comment type="caution">
    <text evidence="2">The sequence shown here is derived from an EMBL/GenBank/DDBJ whole genome shotgun (WGS) entry which is preliminary data.</text>
</comment>
<sequence length="302" mass="35428">MVTSNAISSTRSASSPLSFNSNVFFNILMFVGVKESDLTFLWTTCRGVSRDFKDAVERVFIARHIQKTWIRFIHAGTQFQFSHIDPDDPSRAVFRDEETSIQDRPVIISRLQRFFGDGIPPHTPMIVVHIRSYANDTWIPILEYDWDAMEATVDWRGMYTEYFREEKEHTRRVAMLEKDRHNQRKLMQMREMIDRGQIELDKAILIAGKAYLAESEDAKRAVRSERIAWNVRRERPDLAPWNDPDSDELGYQRVKSINFVAGWEEYSDDEVEDEDEQSDGEIGGDYDSEDEWTDEEDEFSEE</sequence>
<evidence type="ECO:0008006" key="4">
    <source>
        <dbReference type="Google" id="ProtNLM"/>
    </source>
</evidence>
<dbReference type="EMBL" id="JAYKXP010000103">
    <property type="protein sequence ID" value="KAK7026503.1"/>
    <property type="molecule type" value="Genomic_DNA"/>
</dbReference>
<keyword evidence="3" id="KW-1185">Reference proteome</keyword>
<feature type="compositionally biased region" description="Acidic residues" evidence="1">
    <location>
        <begin position="265"/>
        <end position="302"/>
    </location>
</feature>
<evidence type="ECO:0000313" key="3">
    <source>
        <dbReference type="Proteomes" id="UP001383192"/>
    </source>
</evidence>
<evidence type="ECO:0000256" key="1">
    <source>
        <dbReference type="SAM" id="MobiDB-lite"/>
    </source>
</evidence>
<organism evidence="2 3">
    <name type="scientific">Paramarasmius palmivorus</name>
    <dbReference type="NCBI Taxonomy" id="297713"/>
    <lineage>
        <taxon>Eukaryota</taxon>
        <taxon>Fungi</taxon>
        <taxon>Dikarya</taxon>
        <taxon>Basidiomycota</taxon>
        <taxon>Agaricomycotina</taxon>
        <taxon>Agaricomycetes</taxon>
        <taxon>Agaricomycetidae</taxon>
        <taxon>Agaricales</taxon>
        <taxon>Marasmiineae</taxon>
        <taxon>Marasmiaceae</taxon>
        <taxon>Paramarasmius</taxon>
    </lineage>
</organism>
<dbReference type="AlphaFoldDB" id="A0AAW0BKJ9"/>
<evidence type="ECO:0000313" key="2">
    <source>
        <dbReference type="EMBL" id="KAK7026503.1"/>
    </source>
</evidence>
<feature type="region of interest" description="Disordered" evidence="1">
    <location>
        <begin position="264"/>
        <end position="302"/>
    </location>
</feature>
<protein>
    <recommendedName>
        <fullName evidence="4">F-box domain-containing protein</fullName>
    </recommendedName>
</protein>
<proteinExistence type="predicted"/>
<name>A0AAW0BKJ9_9AGAR</name>
<reference evidence="2 3" key="1">
    <citation type="submission" date="2024-01" db="EMBL/GenBank/DDBJ databases">
        <title>A draft genome for a cacao thread blight-causing isolate of Paramarasmius palmivorus.</title>
        <authorList>
            <person name="Baruah I.K."/>
            <person name="Bukari Y."/>
            <person name="Amoako-Attah I."/>
            <person name="Meinhardt L.W."/>
            <person name="Bailey B.A."/>
            <person name="Cohen S.P."/>
        </authorList>
    </citation>
    <scope>NUCLEOTIDE SEQUENCE [LARGE SCALE GENOMIC DNA]</scope>
    <source>
        <strain evidence="2 3">GH-12</strain>
    </source>
</reference>
<dbReference type="Proteomes" id="UP001383192">
    <property type="component" value="Unassembled WGS sequence"/>
</dbReference>
<accession>A0AAW0BKJ9</accession>